<dbReference type="HOGENOM" id="CLU_2942929_0_0_1"/>
<dbReference type="EMBL" id="KI285296">
    <property type="protein sequence ID" value="ESA12084.1"/>
    <property type="molecule type" value="Genomic_DNA"/>
</dbReference>
<sequence length="60" mass="7108">MSHLKQSGYNFTMKQFSKLASFCWSKQPITVKNSYSEKVGQIKTDQRKKLLNKQLEQSFY</sequence>
<proteinExistence type="predicted"/>
<name>U9TV88_RHIID</name>
<evidence type="ECO:0000313" key="1">
    <source>
        <dbReference type="EMBL" id="ESA12084.1"/>
    </source>
</evidence>
<gene>
    <name evidence="1" type="ORF">GLOINDRAFT_347537</name>
</gene>
<reference evidence="1" key="1">
    <citation type="submission" date="2013-07" db="EMBL/GenBank/DDBJ databases">
        <title>The genome of an arbuscular mycorrhizal fungus provides insights into the evolution of the oldest plant symbiosis.</title>
        <authorList>
            <consortium name="DOE Joint Genome Institute"/>
            <person name="Tisserant E."/>
            <person name="Malbreil M."/>
            <person name="Kuo A."/>
            <person name="Kohler A."/>
            <person name="Symeonidi A."/>
            <person name="Balestrini R."/>
            <person name="Charron P."/>
            <person name="Duensing N."/>
            <person name="Frei-dit-Frey N."/>
            <person name="Gianinazzi-Pearson V."/>
            <person name="Gilbert B."/>
            <person name="Handa Y."/>
            <person name="Hijri M."/>
            <person name="Kaul R."/>
            <person name="Kawaguchi M."/>
            <person name="Krajinski F."/>
            <person name="Lammers P."/>
            <person name="Lapierre D."/>
            <person name="Masclaux F.G."/>
            <person name="Murat C."/>
            <person name="Morin E."/>
            <person name="Ndikumana S."/>
            <person name="Pagni M."/>
            <person name="Petitpierre D."/>
            <person name="Requena N."/>
            <person name="Rosikiewicz P."/>
            <person name="Riley R."/>
            <person name="Saito K."/>
            <person name="San Clemente H."/>
            <person name="Shapiro H."/>
            <person name="van Tuinen D."/>
            <person name="Becard G."/>
            <person name="Bonfante P."/>
            <person name="Paszkowski U."/>
            <person name="Shachar-Hill Y."/>
            <person name="Young J.P."/>
            <person name="Sanders I.R."/>
            <person name="Henrissat B."/>
            <person name="Rensing S.A."/>
            <person name="Grigoriev I.V."/>
            <person name="Corradi N."/>
            <person name="Roux C."/>
            <person name="Martin F."/>
        </authorList>
    </citation>
    <scope>NUCLEOTIDE SEQUENCE</scope>
    <source>
        <strain evidence="1">DAOM 197198</strain>
    </source>
</reference>
<accession>U9TV88</accession>
<protein>
    <submittedName>
        <fullName evidence="1">Uncharacterized protein</fullName>
    </submittedName>
</protein>
<organism evidence="1">
    <name type="scientific">Rhizophagus irregularis (strain DAOM 181602 / DAOM 197198 / MUCL 43194)</name>
    <name type="common">Arbuscular mycorrhizal fungus</name>
    <name type="synonym">Glomus intraradices</name>
    <dbReference type="NCBI Taxonomy" id="747089"/>
    <lineage>
        <taxon>Eukaryota</taxon>
        <taxon>Fungi</taxon>
        <taxon>Fungi incertae sedis</taxon>
        <taxon>Mucoromycota</taxon>
        <taxon>Glomeromycotina</taxon>
        <taxon>Glomeromycetes</taxon>
        <taxon>Glomerales</taxon>
        <taxon>Glomeraceae</taxon>
        <taxon>Rhizophagus</taxon>
    </lineage>
</organism>
<dbReference type="AlphaFoldDB" id="U9TV88"/>